<proteinExistence type="predicted"/>
<reference evidence="6" key="1">
    <citation type="journal article" date="2020" name="mSystems">
        <title>Genome- and Community-Level Interaction Insights into Carbon Utilization and Element Cycling Functions of Hydrothermarchaeota in Hydrothermal Sediment.</title>
        <authorList>
            <person name="Zhou Z."/>
            <person name="Liu Y."/>
            <person name="Xu W."/>
            <person name="Pan J."/>
            <person name="Luo Z.H."/>
            <person name="Li M."/>
        </authorList>
    </citation>
    <scope>NUCLEOTIDE SEQUENCE [LARGE SCALE GENOMIC DNA]</scope>
    <source>
        <strain evidence="6">SpSt-381</strain>
    </source>
</reference>
<feature type="domain" description="HTH tetR-type" evidence="5">
    <location>
        <begin position="14"/>
        <end position="74"/>
    </location>
</feature>
<keyword evidence="2 4" id="KW-0238">DNA-binding</keyword>
<accession>A0A832MIZ9</accession>
<dbReference type="EMBL" id="DSQF01000004">
    <property type="protein sequence ID" value="HGZ42410.1"/>
    <property type="molecule type" value="Genomic_DNA"/>
</dbReference>
<evidence type="ECO:0000313" key="6">
    <source>
        <dbReference type="EMBL" id="HGZ42410.1"/>
    </source>
</evidence>
<name>A0A832MIZ9_UNCEI</name>
<evidence type="ECO:0000256" key="3">
    <source>
        <dbReference type="ARBA" id="ARBA00023163"/>
    </source>
</evidence>
<dbReference type="Gene3D" id="1.10.357.10">
    <property type="entry name" value="Tetracycline Repressor, domain 2"/>
    <property type="match status" value="1"/>
</dbReference>
<dbReference type="PANTHER" id="PTHR30055:SF234">
    <property type="entry name" value="HTH-TYPE TRANSCRIPTIONAL REGULATOR BETI"/>
    <property type="match status" value="1"/>
</dbReference>
<dbReference type="GO" id="GO:0000976">
    <property type="term" value="F:transcription cis-regulatory region binding"/>
    <property type="evidence" value="ECO:0007669"/>
    <property type="project" value="TreeGrafter"/>
</dbReference>
<evidence type="ECO:0000256" key="2">
    <source>
        <dbReference type="ARBA" id="ARBA00023125"/>
    </source>
</evidence>
<sequence length="225" mass="25459">MTELEVSRRERKKEETKRRIFQEAVRLFRERGFEATTVDEIAERADVAKGTFFNHFPRKESILSYLSETRLEVAEASAEELLASKRPAREKLIETYLGAAAAYAEDRELTRHVLIELLLLRFTPTMEIGARWEQLLVSIFKQGQASGELRADVSAEQAVDILTSVYYALLFMWSSCPETLSLDAAATPEERARFECARDLDVGRELRARLTLVLDGLATRPGGGS</sequence>
<dbReference type="InterPro" id="IPR036271">
    <property type="entry name" value="Tet_transcr_reg_TetR-rel_C_sf"/>
</dbReference>
<dbReference type="PANTHER" id="PTHR30055">
    <property type="entry name" value="HTH-TYPE TRANSCRIPTIONAL REGULATOR RUTR"/>
    <property type="match status" value="1"/>
</dbReference>
<dbReference type="AlphaFoldDB" id="A0A832MIZ9"/>
<dbReference type="InterPro" id="IPR009057">
    <property type="entry name" value="Homeodomain-like_sf"/>
</dbReference>
<dbReference type="GO" id="GO:0003700">
    <property type="term" value="F:DNA-binding transcription factor activity"/>
    <property type="evidence" value="ECO:0007669"/>
    <property type="project" value="TreeGrafter"/>
</dbReference>
<evidence type="ECO:0000256" key="4">
    <source>
        <dbReference type="PROSITE-ProRule" id="PRU00335"/>
    </source>
</evidence>
<evidence type="ECO:0000259" key="5">
    <source>
        <dbReference type="PROSITE" id="PS50977"/>
    </source>
</evidence>
<dbReference type="PRINTS" id="PR00455">
    <property type="entry name" value="HTHTETR"/>
</dbReference>
<dbReference type="InterPro" id="IPR050109">
    <property type="entry name" value="HTH-type_TetR-like_transc_reg"/>
</dbReference>
<gene>
    <name evidence="6" type="ORF">ENR23_03105</name>
</gene>
<dbReference type="PROSITE" id="PS50977">
    <property type="entry name" value="HTH_TETR_2"/>
    <property type="match status" value="1"/>
</dbReference>
<dbReference type="SUPFAM" id="SSF48498">
    <property type="entry name" value="Tetracyclin repressor-like, C-terminal domain"/>
    <property type="match status" value="1"/>
</dbReference>
<keyword evidence="1" id="KW-0805">Transcription regulation</keyword>
<protein>
    <submittedName>
        <fullName evidence="6">TetR/AcrR family transcriptional regulator</fullName>
    </submittedName>
</protein>
<feature type="DNA-binding region" description="H-T-H motif" evidence="4">
    <location>
        <begin position="37"/>
        <end position="56"/>
    </location>
</feature>
<keyword evidence="3" id="KW-0804">Transcription</keyword>
<dbReference type="SUPFAM" id="SSF46689">
    <property type="entry name" value="Homeodomain-like"/>
    <property type="match status" value="1"/>
</dbReference>
<dbReference type="Pfam" id="PF00440">
    <property type="entry name" value="TetR_N"/>
    <property type="match status" value="1"/>
</dbReference>
<comment type="caution">
    <text evidence="6">The sequence shown here is derived from an EMBL/GenBank/DDBJ whole genome shotgun (WGS) entry which is preliminary data.</text>
</comment>
<dbReference type="InterPro" id="IPR001647">
    <property type="entry name" value="HTH_TetR"/>
</dbReference>
<evidence type="ECO:0000256" key="1">
    <source>
        <dbReference type="ARBA" id="ARBA00023015"/>
    </source>
</evidence>
<organism evidence="6">
    <name type="scientific">Eiseniibacteriota bacterium</name>
    <dbReference type="NCBI Taxonomy" id="2212470"/>
    <lineage>
        <taxon>Bacteria</taxon>
        <taxon>Candidatus Eiseniibacteriota</taxon>
    </lineage>
</organism>